<dbReference type="NCBIfam" id="TIGR00562">
    <property type="entry name" value="proto_IX_ox"/>
    <property type="match status" value="1"/>
</dbReference>
<dbReference type="SUPFAM" id="SSF51905">
    <property type="entry name" value="FAD/NAD(P)-binding domain"/>
    <property type="match status" value="1"/>
</dbReference>
<dbReference type="InterPro" id="IPR004572">
    <property type="entry name" value="Protoporphyrinogen_oxidase"/>
</dbReference>
<evidence type="ECO:0000256" key="5">
    <source>
        <dbReference type="ARBA" id="ARBA00008310"/>
    </source>
</evidence>
<dbReference type="EMBL" id="FNDT01000001">
    <property type="protein sequence ID" value="SDH38057.1"/>
    <property type="molecule type" value="Genomic_DNA"/>
</dbReference>
<keyword evidence="15" id="KW-1185">Reference proteome</keyword>
<dbReference type="PANTHER" id="PTHR42923">
    <property type="entry name" value="PROTOPORPHYRINOGEN OXIDASE"/>
    <property type="match status" value="1"/>
</dbReference>
<sequence>MSRGKQVDPAPAVVVLGGGIAGLCAARELTAAGRRVTVLEASATFGGSVAGHELAGLTLDAGAESFSTRSDTVPALARELGLGALVRTPNPTGAWLYLPGQDGRGQAFPLPASGLLGIPADVRDPGLTALIGRAATVRAGLDRALPLGGLLNQEQLSLGAVVRARMGAEVLKRLVAPVVGGVLSADPDDLDVDAAVPGLRAMMRRHRSLGAAVGAMRAAAPAGTAVAGLEGGMHQLTSALTQRLERDGAALHPSEAARNLARTPEGWSITTSSRTLTADAVVVATDGPTAVDLLASTVPRIQEDRPAVVPAVALVSLVVDVPQLDAAPRGTGVLVARNVADVRAKALTHATAKWPWLAAAAGPGNHVLRLSFGRGADGDDTARLPDDELQSIALHDASVLLGVDISPSDVVDWDVVRWTNALPHATLGHRDRVARIRAAAANERGLEITGAWLAGTGLVSVIDNARDRGAALARRLLAGR</sequence>
<dbReference type="Gene3D" id="3.50.50.60">
    <property type="entry name" value="FAD/NAD(P)-binding domain"/>
    <property type="match status" value="1"/>
</dbReference>
<dbReference type="Gene3D" id="1.10.3110.10">
    <property type="entry name" value="protoporphyrinogen ix oxidase, domain 3"/>
    <property type="match status" value="1"/>
</dbReference>
<comment type="similarity">
    <text evidence="5 12">Belongs to the protoporphyrinogen/coproporphyrinogen oxidase family. Coproporphyrinogen III oxidase subfamily.</text>
</comment>
<dbReference type="Proteomes" id="UP000199258">
    <property type="component" value="Unassembled WGS sequence"/>
</dbReference>
<gene>
    <name evidence="14" type="ORF">SAMN04488693_10192</name>
</gene>
<keyword evidence="10 12" id="KW-0560">Oxidoreductase</keyword>
<evidence type="ECO:0000256" key="6">
    <source>
        <dbReference type="ARBA" id="ARBA00012402"/>
    </source>
</evidence>
<evidence type="ECO:0000256" key="12">
    <source>
        <dbReference type="RuleBase" id="RU364052"/>
    </source>
</evidence>
<evidence type="ECO:0000256" key="1">
    <source>
        <dbReference type="ARBA" id="ARBA00001755"/>
    </source>
</evidence>
<proteinExistence type="inferred from homology"/>
<feature type="domain" description="Amine oxidase" evidence="13">
    <location>
        <begin position="20"/>
        <end position="476"/>
    </location>
</feature>
<organism evidence="14 15">
    <name type="scientific">Arthrobacter subterraneus</name>
    <dbReference type="NCBI Taxonomy" id="335973"/>
    <lineage>
        <taxon>Bacteria</taxon>
        <taxon>Bacillati</taxon>
        <taxon>Actinomycetota</taxon>
        <taxon>Actinomycetes</taxon>
        <taxon>Micrococcales</taxon>
        <taxon>Micrococcaceae</taxon>
        <taxon>Arthrobacter</taxon>
    </lineage>
</organism>
<comment type="subcellular location">
    <subcellularLocation>
        <location evidence="12">Cytoplasm</location>
    </subcellularLocation>
</comment>
<dbReference type="InterPro" id="IPR050464">
    <property type="entry name" value="Zeta_carotene_desat/Oxidored"/>
</dbReference>
<evidence type="ECO:0000256" key="4">
    <source>
        <dbReference type="ARBA" id="ARBA00004744"/>
    </source>
</evidence>
<dbReference type="EC" id="1.3.3.15" evidence="6 12"/>
<evidence type="ECO:0000313" key="15">
    <source>
        <dbReference type="Proteomes" id="UP000199258"/>
    </source>
</evidence>
<evidence type="ECO:0000256" key="11">
    <source>
        <dbReference type="ARBA" id="ARBA00023133"/>
    </source>
</evidence>
<evidence type="ECO:0000313" key="14">
    <source>
        <dbReference type="EMBL" id="SDH38057.1"/>
    </source>
</evidence>
<dbReference type="Pfam" id="PF01593">
    <property type="entry name" value="Amino_oxidase"/>
    <property type="match status" value="1"/>
</dbReference>
<dbReference type="SUPFAM" id="SSF54373">
    <property type="entry name" value="FAD-linked reductases, C-terminal domain"/>
    <property type="match status" value="1"/>
</dbReference>
<keyword evidence="9 12" id="KW-0274">FAD</keyword>
<keyword evidence="11 12" id="KW-0350">Heme biosynthesis</keyword>
<dbReference type="InterPro" id="IPR036188">
    <property type="entry name" value="FAD/NAD-bd_sf"/>
</dbReference>
<dbReference type="GO" id="GO:0005737">
    <property type="term" value="C:cytoplasm"/>
    <property type="evidence" value="ECO:0007669"/>
    <property type="project" value="UniProtKB-SubCell"/>
</dbReference>
<evidence type="ECO:0000256" key="2">
    <source>
        <dbReference type="ARBA" id="ARBA00001974"/>
    </source>
</evidence>
<dbReference type="InterPro" id="IPR002937">
    <property type="entry name" value="Amino_oxidase"/>
</dbReference>
<dbReference type="Gene3D" id="3.90.660.20">
    <property type="entry name" value="Protoporphyrinogen oxidase, mitochondrial, domain 2"/>
    <property type="match status" value="1"/>
</dbReference>
<reference evidence="14 15" key="1">
    <citation type="submission" date="2016-10" db="EMBL/GenBank/DDBJ databases">
        <authorList>
            <person name="de Groot N.N."/>
        </authorList>
    </citation>
    <scope>NUCLEOTIDE SEQUENCE [LARGE SCALE GENOMIC DNA]</scope>
    <source>
        <strain evidence="14 15">NP_1H</strain>
    </source>
</reference>
<evidence type="ECO:0000256" key="9">
    <source>
        <dbReference type="ARBA" id="ARBA00022827"/>
    </source>
</evidence>
<comment type="cofactor">
    <cofactor evidence="2 12">
        <name>FAD</name>
        <dbReference type="ChEBI" id="CHEBI:57692"/>
    </cofactor>
</comment>
<keyword evidence="12" id="KW-0963">Cytoplasm</keyword>
<evidence type="ECO:0000256" key="7">
    <source>
        <dbReference type="ARBA" id="ARBA00019046"/>
    </source>
</evidence>
<keyword evidence="8 12" id="KW-0285">Flavoprotein</keyword>
<dbReference type="OrthoDB" id="3450553at2"/>
<dbReference type="PANTHER" id="PTHR42923:SF3">
    <property type="entry name" value="PROTOPORPHYRINOGEN OXIDASE"/>
    <property type="match status" value="1"/>
</dbReference>
<comment type="catalytic activity">
    <reaction evidence="1">
        <text>coproporphyrinogen III + 3 O2 = coproporphyrin III + 3 H2O2</text>
        <dbReference type="Rhea" id="RHEA:43436"/>
        <dbReference type="ChEBI" id="CHEBI:15379"/>
        <dbReference type="ChEBI" id="CHEBI:16240"/>
        <dbReference type="ChEBI" id="CHEBI:57309"/>
        <dbReference type="ChEBI" id="CHEBI:131725"/>
        <dbReference type="EC" id="1.3.3.15"/>
    </reaction>
    <physiologicalReaction direction="left-to-right" evidence="1">
        <dbReference type="Rhea" id="RHEA:43437"/>
    </physiologicalReaction>
</comment>
<name>A0A1G8BXV6_9MICC</name>
<evidence type="ECO:0000256" key="8">
    <source>
        <dbReference type="ARBA" id="ARBA00022630"/>
    </source>
</evidence>
<accession>A0A1G8BXV6</accession>
<evidence type="ECO:0000259" key="13">
    <source>
        <dbReference type="Pfam" id="PF01593"/>
    </source>
</evidence>
<dbReference type="GO" id="GO:0004729">
    <property type="term" value="F:oxygen-dependent protoporphyrinogen oxidase activity"/>
    <property type="evidence" value="ECO:0007669"/>
    <property type="project" value="UniProtKB-UniRule"/>
</dbReference>
<dbReference type="UniPathway" id="UPA00252"/>
<evidence type="ECO:0000256" key="10">
    <source>
        <dbReference type="ARBA" id="ARBA00023002"/>
    </source>
</evidence>
<evidence type="ECO:0000256" key="3">
    <source>
        <dbReference type="ARBA" id="ARBA00002185"/>
    </source>
</evidence>
<comment type="function">
    <text evidence="3 12">Involved in coproporphyrin-dependent heme b biosynthesis. Catalyzes the oxidation of coproporphyrinogen III to coproporphyrin III.</text>
</comment>
<protein>
    <recommendedName>
        <fullName evidence="7 12">Coproporphyrinogen III oxidase</fullName>
        <ecNumber evidence="6 12">1.3.3.15</ecNumber>
    </recommendedName>
</protein>
<dbReference type="STRING" id="335973.SAMN04488693_10192"/>
<comment type="pathway">
    <text evidence="4 12">Porphyrin-containing compound metabolism; protoheme biosynthesis.</text>
</comment>
<dbReference type="AlphaFoldDB" id="A0A1G8BXV6"/>
<dbReference type="GO" id="GO:0006783">
    <property type="term" value="P:heme biosynthetic process"/>
    <property type="evidence" value="ECO:0007669"/>
    <property type="project" value="UniProtKB-UniRule"/>
</dbReference>
<dbReference type="RefSeq" id="WP_090584122.1">
    <property type="nucleotide sequence ID" value="NZ_FNDT01000001.1"/>
</dbReference>